<evidence type="ECO:0000313" key="2">
    <source>
        <dbReference type="EMBL" id="KAL3806765.1"/>
    </source>
</evidence>
<comment type="caution">
    <text evidence="2">The sequence shown here is derived from an EMBL/GenBank/DDBJ whole genome shotgun (WGS) entry which is preliminary data.</text>
</comment>
<dbReference type="PANTHER" id="PTHR24114:SF2">
    <property type="entry name" value="F-BOX DOMAIN-CONTAINING PROTEIN-RELATED"/>
    <property type="match status" value="1"/>
</dbReference>
<organism evidence="2 3">
    <name type="scientific">Cyclostephanos tholiformis</name>
    <dbReference type="NCBI Taxonomy" id="382380"/>
    <lineage>
        <taxon>Eukaryota</taxon>
        <taxon>Sar</taxon>
        <taxon>Stramenopiles</taxon>
        <taxon>Ochrophyta</taxon>
        <taxon>Bacillariophyta</taxon>
        <taxon>Coscinodiscophyceae</taxon>
        <taxon>Thalassiosirophycidae</taxon>
        <taxon>Stephanodiscales</taxon>
        <taxon>Stephanodiscaceae</taxon>
        <taxon>Cyclostephanos</taxon>
    </lineage>
</organism>
<feature type="compositionally biased region" description="Basic and acidic residues" evidence="1">
    <location>
        <begin position="522"/>
        <end position="533"/>
    </location>
</feature>
<feature type="compositionally biased region" description="Low complexity" evidence="1">
    <location>
        <begin position="212"/>
        <end position="226"/>
    </location>
</feature>
<keyword evidence="3" id="KW-1185">Reference proteome</keyword>
<dbReference type="PANTHER" id="PTHR24114">
    <property type="entry name" value="LEUCINE RICH REPEAT FAMILY PROTEIN"/>
    <property type="match status" value="1"/>
</dbReference>
<feature type="region of interest" description="Disordered" evidence="1">
    <location>
        <begin position="500"/>
        <end position="533"/>
    </location>
</feature>
<proteinExistence type="predicted"/>
<dbReference type="InterPro" id="IPR052394">
    <property type="entry name" value="LRR-containing"/>
</dbReference>
<dbReference type="InterPro" id="IPR032675">
    <property type="entry name" value="LRR_dom_sf"/>
</dbReference>
<dbReference type="Gene3D" id="3.80.10.10">
    <property type="entry name" value="Ribonuclease Inhibitor"/>
    <property type="match status" value="1"/>
</dbReference>
<dbReference type="Proteomes" id="UP001530377">
    <property type="component" value="Unassembled WGS sequence"/>
</dbReference>
<evidence type="ECO:0000313" key="3">
    <source>
        <dbReference type="Proteomes" id="UP001530377"/>
    </source>
</evidence>
<accession>A0ABD3R1Z7</accession>
<sequence>MTTSPETDDAGEGASTDETGVKKNGAATGDEGGDDVVVEGEVKPTPQSQEEGAAKTGGGDGEMYDLRLSPLDYQNQRQSLMNTDWSLPPTPYLEGGEGGGASVGGEVSEARSTRYQEEESALHRDEFAEEERKNHDPRNRESALGSAPPPPPLPSSFKRNTRRLNPGGRTVAPGRGGGRHSHPRKSPYRSEVARLRHAQQQEQIEGVDEQPSASGGSAASVKSISIKDTTAPPDTAYFSIQSAKLKHAILDSLGDFLTGAFADDEETGGSYFSQDLLDQLSASNPYLRGVWLQAKNLNDDHVRRLCDALIRNKVVTEVWLPSNRITDVGAGYIAHMLKFNRHIKELFLGENDIGPKGAAALASALARGNNTLVALGLGDNHIGVEGAGAFAAALRHNHSLQTLDVKNNGIPSRSSIRSLLHKMLEFNSSDPGDESLVLGLQEELVKLVTSLPSDVAESIVVQAEDALKLAMLCRRRGDNVGAAEAEGIFIRICTTGIPGDPSSTGGMKDGLGSMGGGDQGEVNEKADKASWAR</sequence>
<dbReference type="SUPFAM" id="SSF52047">
    <property type="entry name" value="RNI-like"/>
    <property type="match status" value="1"/>
</dbReference>
<dbReference type="SMART" id="SM00368">
    <property type="entry name" value="LRR_RI"/>
    <property type="match status" value="4"/>
</dbReference>
<evidence type="ECO:0000256" key="1">
    <source>
        <dbReference type="SAM" id="MobiDB-lite"/>
    </source>
</evidence>
<dbReference type="EMBL" id="JALLPB020000738">
    <property type="protein sequence ID" value="KAL3806765.1"/>
    <property type="molecule type" value="Genomic_DNA"/>
</dbReference>
<reference evidence="2 3" key="1">
    <citation type="submission" date="2024-10" db="EMBL/GenBank/DDBJ databases">
        <title>Updated reference genomes for cyclostephanoid diatoms.</title>
        <authorList>
            <person name="Roberts W.R."/>
            <person name="Alverson A.J."/>
        </authorList>
    </citation>
    <scope>NUCLEOTIDE SEQUENCE [LARGE SCALE GENOMIC DNA]</scope>
    <source>
        <strain evidence="2 3">AJA228-03</strain>
    </source>
</reference>
<feature type="compositionally biased region" description="Polar residues" evidence="1">
    <location>
        <begin position="72"/>
        <end position="85"/>
    </location>
</feature>
<name>A0ABD3R1Z7_9STRA</name>
<protein>
    <submittedName>
        <fullName evidence="2">Uncharacterized protein</fullName>
    </submittedName>
</protein>
<feature type="region of interest" description="Disordered" evidence="1">
    <location>
        <begin position="1"/>
        <end position="226"/>
    </location>
</feature>
<dbReference type="Pfam" id="PF13516">
    <property type="entry name" value="LRR_6"/>
    <property type="match status" value="3"/>
</dbReference>
<feature type="compositionally biased region" description="Basic and acidic residues" evidence="1">
    <location>
        <begin position="108"/>
        <end position="141"/>
    </location>
</feature>
<gene>
    <name evidence="2" type="ORF">ACHAXA_000782</name>
</gene>
<feature type="compositionally biased region" description="Acidic residues" evidence="1">
    <location>
        <begin position="1"/>
        <end position="11"/>
    </location>
</feature>
<dbReference type="InterPro" id="IPR001611">
    <property type="entry name" value="Leu-rich_rpt"/>
</dbReference>
<feature type="compositionally biased region" description="Gly residues" evidence="1">
    <location>
        <begin position="507"/>
        <end position="519"/>
    </location>
</feature>
<feature type="compositionally biased region" description="Basic residues" evidence="1">
    <location>
        <begin position="177"/>
        <end position="187"/>
    </location>
</feature>
<dbReference type="AlphaFoldDB" id="A0ABD3R1Z7"/>